<gene>
    <name evidence="2" type="ORF">CTOB1V02_LOCUS8093</name>
</gene>
<dbReference type="InterPro" id="IPR036322">
    <property type="entry name" value="WD40_repeat_dom_sf"/>
</dbReference>
<feature type="domain" description="DDB1- and CUL4-associated factor 12 beta-propeller" evidence="1">
    <location>
        <begin position="86"/>
        <end position="360"/>
    </location>
</feature>
<name>A0A7R8ZSF2_9CRUS</name>
<dbReference type="InterPro" id="IPR015943">
    <property type="entry name" value="WD40/YVTN_repeat-like_dom_sf"/>
</dbReference>
<sequence>MATVKRIPVYGTYPNCTKEGDFKYFEFPRRDKPPRRGLYRLEQHKFNPEWNSRFVLLINYHISKKTYDIVPMLHSGNHFEPPGGQGGIHGLAFDDYRLRVATSAENNNEVAVYHVPDFKPAFIGEARTHDVFMSCSRDGTIAAWDTRGTPEAVTRMVNQQSVIQSPPLLVREGKNADRMRAILYNPFFEEIVAISLNGRIHTFDAQRGLMQRYTASLPHKLDNVCLSMSEDHMMYGVGSKSNASLIDARCLRAITRIPARHHGCGIRSINVYDSFVSLGTGMGVMMFWDIRAGKYLEATANVGKAITLKTSTGYVAPHADFNAEYTPAVYAHGFDSTGTRLFAAGGPLNVQQKGNYLAVWQ</sequence>
<dbReference type="EMBL" id="OB662550">
    <property type="protein sequence ID" value="CAD7230231.1"/>
    <property type="molecule type" value="Genomic_DNA"/>
</dbReference>
<reference evidence="2" key="1">
    <citation type="submission" date="2020-11" db="EMBL/GenBank/DDBJ databases">
        <authorList>
            <person name="Tran Van P."/>
        </authorList>
    </citation>
    <scope>NUCLEOTIDE SEQUENCE</scope>
</reference>
<dbReference type="Pfam" id="PF23760">
    <property type="entry name" value="Beta-prop_DCAF12"/>
    <property type="match status" value="1"/>
</dbReference>
<accession>A0A7R8ZSF2</accession>
<proteinExistence type="predicted"/>
<evidence type="ECO:0000313" key="2">
    <source>
        <dbReference type="EMBL" id="CAD7230231.1"/>
    </source>
</evidence>
<dbReference type="SUPFAM" id="SSF50978">
    <property type="entry name" value="WD40 repeat-like"/>
    <property type="match status" value="1"/>
</dbReference>
<dbReference type="OrthoDB" id="9610195at2759"/>
<dbReference type="Gene3D" id="2.130.10.10">
    <property type="entry name" value="YVTN repeat-like/Quinoprotein amine dehydrogenase"/>
    <property type="match status" value="1"/>
</dbReference>
<organism evidence="2">
    <name type="scientific">Cyprideis torosa</name>
    <dbReference type="NCBI Taxonomy" id="163714"/>
    <lineage>
        <taxon>Eukaryota</taxon>
        <taxon>Metazoa</taxon>
        <taxon>Ecdysozoa</taxon>
        <taxon>Arthropoda</taxon>
        <taxon>Crustacea</taxon>
        <taxon>Oligostraca</taxon>
        <taxon>Ostracoda</taxon>
        <taxon>Podocopa</taxon>
        <taxon>Podocopida</taxon>
        <taxon>Cytherocopina</taxon>
        <taxon>Cytheroidea</taxon>
        <taxon>Cytherideidae</taxon>
        <taxon>Cyprideis</taxon>
    </lineage>
</organism>
<dbReference type="InterPro" id="IPR056151">
    <property type="entry name" value="Beta-prop_DCAF12"/>
</dbReference>
<protein>
    <recommendedName>
        <fullName evidence="1">DDB1- and CUL4-associated factor 12 beta-propeller domain-containing protein</fullName>
    </recommendedName>
</protein>
<dbReference type="AlphaFoldDB" id="A0A7R8ZSF2"/>
<evidence type="ECO:0000259" key="1">
    <source>
        <dbReference type="Pfam" id="PF23760"/>
    </source>
</evidence>